<dbReference type="InterPro" id="IPR006311">
    <property type="entry name" value="TAT_signal"/>
</dbReference>
<dbReference type="PANTHER" id="PTHR35841:SF1">
    <property type="entry name" value="PHOSPHONATES-BINDING PERIPLASMIC PROTEIN"/>
    <property type="match status" value="1"/>
</dbReference>
<name>A0A211ZGH1_9PROT</name>
<accession>A0A211ZGH1</accession>
<protein>
    <submittedName>
        <fullName evidence="4">Phosphonate ABC transporter substrate-binding protein</fullName>
    </submittedName>
</protein>
<reference evidence="5" key="1">
    <citation type="submission" date="2017-05" db="EMBL/GenBank/DDBJ databases">
        <authorList>
            <person name="Macchi M."/>
            <person name="Festa S."/>
            <person name="Coppotelli B.M."/>
            <person name="Morelli I.S."/>
        </authorList>
    </citation>
    <scope>NUCLEOTIDE SEQUENCE [LARGE SCALE GENOMIC DNA]</scope>
    <source>
        <strain evidence="5">I</strain>
    </source>
</reference>
<evidence type="ECO:0000256" key="3">
    <source>
        <dbReference type="SAM" id="SignalP"/>
    </source>
</evidence>
<dbReference type="InterPro" id="IPR005770">
    <property type="entry name" value="PhnD"/>
</dbReference>
<dbReference type="NCBIfam" id="TIGR03431">
    <property type="entry name" value="PhnD"/>
    <property type="match status" value="1"/>
</dbReference>
<keyword evidence="5" id="KW-1185">Reference proteome</keyword>
<dbReference type="InterPro" id="IPR017797">
    <property type="entry name" value="Phosphnate-bd"/>
</dbReference>
<proteinExistence type="inferred from homology"/>
<dbReference type="OrthoDB" id="9802896at2"/>
<feature type="chain" id="PRO_5012126002" evidence="3">
    <location>
        <begin position="27"/>
        <end position="312"/>
    </location>
</feature>
<dbReference type="SUPFAM" id="SSF53850">
    <property type="entry name" value="Periplasmic binding protein-like II"/>
    <property type="match status" value="1"/>
</dbReference>
<gene>
    <name evidence="4" type="ORF">BWR60_25900</name>
</gene>
<dbReference type="GO" id="GO:0043190">
    <property type="term" value="C:ATP-binding cassette (ABC) transporter complex"/>
    <property type="evidence" value="ECO:0007669"/>
    <property type="project" value="InterPro"/>
</dbReference>
<dbReference type="Pfam" id="PF12974">
    <property type="entry name" value="Phosphonate-bd"/>
    <property type="match status" value="1"/>
</dbReference>
<dbReference type="NCBIfam" id="TIGR01098">
    <property type="entry name" value="3A0109s03R"/>
    <property type="match status" value="1"/>
</dbReference>
<dbReference type="PANTHER" id="PTHR35841">
    <property type="entry name" value="PHOSPHONATES-BINDING PERIPLASMIC PROTEIN"/>
    <property type="match status" value="1"/>
</dbReference>
<dbReference type="AlphaFoldDB" id="A0A211ZGH1"/>
<evidence type="ECO:0000256" key="2">
    <source>
        <dbReference type="ARBA" id="ARBA00022729"/>
    </source>
</evidence>
<dbReference type="GO" id="GO:0055085">
    <property type="term" value="P:transmembrane transport"/>
    <property type="evidence" value="ECO:0007669"/>
    <property type="project" value="InterPro"/>
</dbReference>
<dbReference type="Gene3D" id="3.40.190.10">
    <property type="entry name" value="Periplasmic binding protein-like II"/>
    <property type="match status" value="2"/>
</dbReference>
<dbReference type="Proteomes" id="UP000196655">
    <property type="component" value="Unassembled WGS sequence"/>
</dbReference>
<keyword evidence="2 3" id="KW-0732">Signal</keyword>
<dbReference type="PROSITE" id="PS51318">
    <property type="entry name" value="TAT"/>
    <property type="match status" value="1"/>
</dbReference>
<dbReference type="RefSeq" id="WP_088154409.1">
    <property type="nucleotide sequence ID" value="NZ_NHON01000065.1"/>
</dbReference>
<dbReference type="GO" id="GO:0015716">
    <property type="term" value="P:organic phosphonate transport"/>
    <property type="evidence" value="ECO:0007669"/>
    <property type="project" value="InterPro"/>
</dbReference>
<dbReference type="CDD" id="cd01071">
    <property type="entry name" value="PBP2_PhnD_like"/>
    <property type="match status" value="1"/>
</dbReference>
<dbReference type="EMBL" id="NHON01000065">
    <property type="protein sequence ID" value="OWJ64207.1"/>
    <property type="molecule type" value="Genomic_DNA"/>
</dbReference>
<comment type="similarity">
    <text evidence="1">Belongs to the phosphate/phosphite/phosphonate binding protein family.</text>
</comment>
<feature type="signal peptide" evidence="3">
    <location>
        <begin position="1"/>
        <end position="26"/>
    </location>
</feature>
<sequence>MFMRRTILAAATAAVALAGLAGTALAADPSWKKDVPVIRIGILGGENDADRLARYDGFQKLLETTFNVEVKLFPATDYAGVMQGMAAGQLDLAEFGASGYAGLWLDCKCVEPLVVPKEDDGSTGYYSVLFVKSSSPYQKLEDLKGKSLAFADPNSTSGYLIPNFQLKDQGYDPAAFFGSTAFSGGHEQGVVAVMKGQYDAGVTWISGQGDPAQGYSRGALRSMVDKKMLDMKDLRIVWQSTLIPNGPWATRTALPEAFRKDMLDFLSKLPTEHPDIYEAVEKGAGSGYAPVKHDFFEGIIKMRETEATQRRS</sequence>
<evidence type="ECO:0000256" key="1">
    <source>
        <dbReference type="ARBA" id="ARBA00007162"/>
    </source>
</evidence>
<organism evidence="4 5">
    <name type="scientific">Inquilinus limosus</name>
    <dbReference type="NCBI Taxonomy" id="171674"/>
    <lineage>
        <taxon>Bacteria</taxon>
        <taxon>Pseudomonadati</taxon>
        <taxon>Pseudomonadota</taxon>
        <taxon>Alphaproteobacteria</taxon>
        <taxon>Rhodospirillales</taxon>
        <taxon>Rhodospirillaceae</taxon>
        <taxon>Inquilinus</taxon>
    </lineage>
</organism>
<evidence type="ECO:0000313" key="4">
    <source>
        <dbReference type="EMBL" id="OWJ64207.1"/>
    </source>
</evidence>
<comment type="caution">
    <text evidence="4">The sequence shown here is derived from an EMBL/GenBank/DDBJ whole genome shotgun (WGS) entry which is preliminary data.</text>
</comment>
<dbReference type="STRING" id="1122125.GCA_000423185_05130"/>
<evidence type="ECO:0000313" key="5">
    <source>
        <dbReference type="Proteomes" id="UP000196655"/>
    </source>
</evidence>